<evidence type="ECO:0000313" key="1">
    <source>
        <dbReference type="EMBL" id="KUG20505.1"/>
    </source>
</evidence>
<proteinExistence type="predicted"/>
<dbReference type="EMBL" id="LNQE01001184">
    <property type="protein sequence ID" value="KUG20505.1"/>
    <property type="molecule type" value="Genomic_DNA"/>
</dbReference>
<comment type="caution">
    <text evidence="1">The sequence shown here is derived from an EMBL/GenBank/DDBJ whole genome shotgun (WGS) entry which is preliminary data.</text>
</comment>
<protein>
    <submittedName>
        <fullName evidence="1">Uncharacterized protein</fullName>
    </submittedName>
</protein>
<accession>A0A0W8FI26</accession>
<name>A0A0W8FI26_9ZZZZ</name>
<organism evidence="1">
    <name type="scientific">hydrocarbon metagenome</name>
    <dbReference type="NCBI Taxonomy" id="938273"/>
    <lineage>
        <taxon>unclassified sequences</taxon>
        <taxon>metagenomes</taxon>
        <taxon>ecological metagenomes</taxon>
    </lineage>
</organism>
<gene>
    <name evidence="1" type="ORF">ASZ90_009768</name>
</gene>
<sequence>MEDYFLPVKSETPDLHAIGGRKVIARQHRSMWPNPDPGEGRCGSCTLPECCGGFGQASCL</sequence>
<reference evidence="1" key="1">
    <citation type="journal article" date="2015" name="Proc. Natl. Acad. Sci. U.S.A.">
        <title>Networks of energetic and metabolic interactions define dynamics in microbial communities.</title>
        <authorList>
            <person name="Embree M."/>
            <person name="Liu J.K."/>
            <person name="Al-Bassam M.M."/>
            <person name="Zengler K."/>
        </authorList>
    </citation>
    <scope>NUCLEOTIDE SEQUENCE</scope>
</reference>
<dbReference type="AlphaFoldDB" id="A0A0W8FI26"/>